<keyword evidence="2" id="KW-1185">Reference proteome</keyword>
<name>A0A917N2V8_9SPHI</name>
<evidence type="ECO:0000313" key="1">
    <source>
        <dbReference type="EMBL" id="GGI52400.1"/>
    </source>
</evidence>
<evidence type="ECO:0000313" key="2">
    <source>
        <dbReference type="Proteomes" id="UP000662074"/>
    </source>
</evidence>
<dbReference type="EMBL" id="BMDO01000012">
    <property type="protein sequence ID" value="GGI52400.1"/>
    <property type="molecule type" value="Genomic_DNA"/>
</dbReference>
<proteinExistence type="predicted"/>
<comment type="caution">
    <text evidence="1">The sequence shown here is derived from an EMBL/GenBank/DDBJ whole genome shotgun (WGS) entry which is preliminary data.</text>
</comment>
<dbReference type="RefSeq" id="WP_188418511.1">
    <property type="nucleotide sequence ID" value="NZ_BMDO01000012.1"/>
</dbReference>
<protein>
    <submittedName>
        <fullName evidence="1">Uncharacterized protein</fullName>
    </submittedName>
</protein>
<reference evidence="1" key="1">
    <citation type="journal article" date="2014" name="Int. J. Syst. Evol. Microbiol.">
        <title>Complete genome sequence of Corynebacterium casei LMG S-19264T (=DSM 44701T), isolated from a smear-ripened cheese.</title>
        <authorList>
            <consortium name="US DOE Joint Genome Institute (JGI-PGF)"/>
            <person name="Walter F."/>
            <person name="Albersmeier A."/>
            <person name="Kalinowski J."/>
            <person name="Ruckert C."/>
        </authorList>
    </citation>
    <scope>NUCLEOTIDE SEQUENCE</scope>
    <source>
        <strain evidence="1">CCM 8711</strain>
    </source>
</reference>
<sequence length="183" mass="21481">MIKYLAEIFAPTGIAAVFIYILKKHLEASIAHRFKEQELKQKLVLEEVVRRQGKIFDEQFENGKLLCTVTYRLKNLCHTISYFVQKGQTYSQFEDDFKQFRQNSDLLVDTLYSDKMIMEDDVFKVVHDLKHACTHFTDLIMRAHATNRDCEPREIEKVADKIEQAHYQALAMYKQAVDGKVLQ</sequence>
<dbReference type="AlphaFoldDB" id="A0A917N2V8"/>
<accession>A0A917N2V8</accession>
<reference evidence="1" key="2">
    <citation type="submission" date="2020-09" db="EMBL/GenBank/DDBJ databases">
        <authorList>
            <person name="Sun Q."/>
            <person name="Sedlacek I."/>
        </authorList>
    </citation>
    <scope>NUCLEOTIDE SEQUENCE</scope>
    <source>
        <strain evidence="1">CCM 8711</strain>
    </source>
</reference>
<organism evidence="1 2">
    <name type="scientific">Mucilaginibacter galii</name>
    <dbReference type="NCBI Taxonomy" id="2005073"/>
    <lineage>
        <taxon>Bacteria</taxon>
        <taxon>Pseudomonadati</taxon>
        <taxon>Bacteroidota</taxon>
        <taxon>Sphingobacteriia</taxon>
        <taxon>Sphingobacteriales</taxon>
        <taxon>Sphingobacteriaceae</taxon>
        <taxon>Mucilaginibacter</taxon>
    </lineage>
</organism>
<dbReference type="Proteomes" id="UP000662074">
    <property type="component" value="Unassembled WGS sequence"/>
</dbReference>
<gene>
    <name evidence="1" type="ORF">GCM10011425_36120</name>
</gene>